<comment type="caution">
    <text evidence="1">The sequence shown here is derived from an EMBL/GenBank/DDBJ whole genome shotgun (WGS) entry which is preliminary data.</text>
</comment>
<name>A0A327Z4T3_9ACTN</name>
<sequence length="110" mass="11347">MSGFAGPPAGSALLALGRAVPLFADAVSFALSALLVRSLPAVPRPATQARESLLRQARAGAAYVFRDRLLLGLALRPAVGNCPKAYRTAQGKVTTCAAYERPAPKPTSSA</sequence>
<dbReference type="AlphaFoldDB" id="A0A327Z4T3"/>
<proteinExistence type="predicted"/>
<dbReference type="Proteomes" id="UP000249341">
    <property type="component" value="Unassembled WGS sequence"/>
</dbReference>
<protein>
    <submittedName>
        <fullName evidence="1">Uncharacterized protein</fullName>
    </submittedName>
</protein>
<evidence type="ECO:0000313" key="2">
    <source>
        <dbReference type="Proteomes" id="UP000249341"/>
    </source>
</evidence>
<dbReference type="EMBL" id="QLMJ01000034">
    <property type="protein sequence ID" value="RAK25399.1"/>
    <property type="molecule type" value="Genomic_DNA"/>
</dbReference>
<organism evidence="1 2">
    <name type="scientific">Actinoplanes lutulentus</name>
    <dbReference type="NCBI Taxonomy" id="1287878"/>
    <lineage>
        <taxon>Bacteria</taxon>
        <taxon>Bacillati</taxon>
        <taxon>Actinomycetota</taxon>
        <taxon>Actinomycetes</taxon>
        <taxon>Micromonosporales</taxon>
        <taxon>Micromonosporaceae</taxon>
        <taxon>Actinoplanes</taxon>
    </lineage>
</organism>
<keyword evidence="2" id="KW-1185">Reference proteome</keyword>
<accession>A0A327Z4T3</accession>
<evidence type="ECO:0000313" key="1">
    <source>
        <dbReference type="EMBL" id="RAK25399.1"/>
    </source>
</evidence>
<reference evidence="1 2" key="1">
    <citation type="submission" date="2018-06" db="EMBL/GenBank/DDBJ databases">
        <title>Genomic Encyclopedia of Type Strains, Phase III (KMG-III): the genomes of soil and plant-associated and newly described type strains.</title>
        <authorList>
            <person name="Whitman W."/>
        </authorList>
    </citation>
    <scope>NUCLEOTIDE SEQUENCE [LARGE SCALE GENOMIC DNA]</scope>
    <source>
        <strain evidence="1 2">CGMCC 4.7090</strain>
    </source>
</reference>
<dbReference type="RefSeq" id="WP_245973216.1">
    <property type="nucleotide sequence ID" value="NZ_JACHWI010000006.1"/>
</dbReference>
<gene>
    <name evidence="1" type="ORF">B0I29_1349</name>
</gene>